<keyword evidence="3" id="KW-1185">Reference proteome</keyword>
<protein>
    <recommendedName>
        <fullName evidence="4">Porin</fullName>
    </recommendedName>
</protein>
<organism evidence="2 3">
    <name type="scientific">Geomesophilobacter sediminis</name>
    <dbReference type="NCBI Taxonomy" id="2798584"/>
    <lineage>
        <taxon>Bacteria</taxon>
        <taxon>Pseudomonadati</taxon>
        <taxon>Thermodesulfobacteriota</taxon>
        <taxon>Desulfuromonadia</taxon>
        <taxon>Geobacterales</taxon>
        <taxon>Geobacteraceae</taxon>
        <taxon>Geomesophilobacter</taxon>
    </lineage>
</organism>
<evidence type="ECO:0000313" key="2">
    <source>
        <dbReference type="EMBL" id="MBJ6727935.1"/>
    </source>
</evidence>
<reference evidence="2" key="1">
    <citation type="submission" date="2020-12" db="EMBL/GenBank/DDBJ databases">
        <title>Geomonas sp. Red875, isolated from river sediment.</title>
        <authorList>
            <person name="Xu Z."/>
            <person name="Zhang Z."/>
            <person name="Masuda Y."/>
            <person name="Itoh H."/>
            <person name="Senoo K."/>
        </authorList>
    </citation>
    <scope>NUCLEOTIDE SEQUENCE</scope>
    <source>
        <strain evidence="2">Red875</strain>
    </source>
</reference>
<dbReference type="RefSeq" id="WP_199387073.1">
    <property type="nucleotide sequence ID" value="NZ_JAEMHM010000033.1"/>
</dbReference>
<proteinExistence type="predicted"/>
<evidence type="ECO:0000313" key="3">
    <source>
        <dbReference type="Proteomes" id="UP000636888"/>
    </source>
</evidence>
<feature type="signal peptide" evidence="1">
    <location>
        <begin position="1"/>
        <end position="23"/>
    </location>
</feature>
<keyword evidence="1" id="KW-0732">Signal</keyword>
<sequence length="442" mass="48520">MKKMLYRLFPSLLVLALPAAALAETTVSSTSIMRFRQNDLPGFDKKTMVPVTEFVGLDATKLADGNLSAHIYGWGQVELADRDSNDTKTDGNLTYGYLQYRFKSANAQAKAGRFFVNEGILNEQVDGVGARTDLPYGFAISGFGGATVHTTSIPYAGNDGKGDGIWGGRMSYRYAGKLEVGLAGVYESTAPMPKTSPTLPTAFGDHRLIGYDLYLNPHPMLQLSGQTSYNPTTEHIAENSYLLQLRPLKDLAVGATWEEHHDRDYFFDSLLFSNMVRNLSQQSHSLGATATYTFKVAEVSADFKHYTRDIGKAERFGGEVRSNSLFNNTVRAGVSYHYLRSSGDFAIVPASDASGSFHEIRGWAMRDTKTYFASGDVIAYVFKEKVDNKDAAWEGTASVGYHITPQLAVSGDISYGQNPDYNDELKGLIRVTYNFTAKGGSK</sequence>
<feature type="chain" id="PRO_5035279240" description="Porin" evidence="1">
    <location>
        <begin position="24"/>
        <end position="442"/>
    </location>
</feature>
<gene>
    <name evidence="2" type="ORF">JFN93_24770</name>
</gene>
<evidence type="ECO:0000256" key="1">
    <source>
        <dbReference type="SAM" id="SignalP"/>
    </source>
</evidence>
<dbReference type="AlphaFoldDB" id="A0A8J7M379"/>
<evidence type="ECO:0008006" key="4">
    <source>
        <dbReference type="Google" id="ProtNLM"/>
    </source>
</evidence>
<dbReference type="Proteomes" id="UP000636888">
    <property type="component" value="Unassembled WGS sequence"/>
</dbReference>
<name>A0A8J7M379_9BACT</name>
<dbReference type="EMBL" id="JAEMHM010000033">
    <property type="protein sequence ID" value="MBJ6727935.1"/>
    <property type="molecule type" value="Genomic_DNA"/>
</dbReference>
<accession>A0A8J7M379</accession>
<comment type="caution">
    <text evidence="2">The sequence shown here is derived from an EMBL/GenBank/DDBJ whole genome shotgun (WGS) entry which is preliminary data.</text>
</comment>